<keyword evidence="7 10" id="KW-0460">Magnesium</keyword>
<dbReference type="EMBL" id="AGCJ01000030">
    <property type="protein sequence ID" value="EHM41671.1"/>
    <property type="molecule type" value="Genomic_DNA"/>
</dbReference>
<dbReference type="Proteomes" id="UP000005481">
    <property type="component" value="Unassembled WGS sequence"/>
</dbReference>
<feature type="signal peptide" evidence="12">
    <location>
        <begin position="1"/>
        <end position="19"/>
    </location>
</feature>
<keyword evidence="5 10" id="KW-0479">Metal-binding</keyword>
<evidence type="ECO:0000256" key="10">
    <source>
        <dbReference type="PIRNR" id="PIRNR006268"/>
    </source>
</evidence>
<evidence type="ECO:0000256" key="3">
    <source>
        <dbReference type="ARBA" id="ARBA00022630"/>
    </source>
</evidence>
<dbReference type="GO" id="GO:0016740">
    <property type="term" value="F:transferase activity"/>
    <property type="evidence" value="ECO:0007669"/>
    <property type="project" value="UniProtKB-UniRule"/>
</dbReference>
<dbReference type="EC" id="2.7.1.180" evidence="1 10"/>
<dbReference type="Pfam" id="PF02424">
    <property type="entry name" value="ApbE"/>
    <property type="match status" value="1"/>
</dbReference>
<evidence type="ECO:0000256" key="2">
    <source>
        <dbReference type="ARBA" id="ARBA00016337"/>
    </source>
</evidence>
<evidence type="ECO:0000313" key="13">
    <source>
        <dbReference type="EMBL" id="EHM41671.1"/>
    </source>
</evidence>
<sequence>MNRRSYTKLFAVVSFTVLSLVCSGCNLRSEQSFDKNGIAMDTAIYLKATGDEAKEAVEESYARIQKLDELAGSQRPDSDVSRLRAAAGKEYIQVDPAIYEMISFAKDYSEKSQGAWDITTGAVTELWGIGTDKQHIPSDEEIAAAERLVNYKNILLRPEDHSVMLAEAGMSLDLGGIAKGFAVDEVRKIYEKHHIENGLINLGASSMYVLGTNQKGKPWRIGIKHPRKDEKDVYLGVVSVSNKSISTSGDYERFFVQDGVRYHHIFDPKTGRPARSGVIGDSVLVDASVEHGGMLSDMITTIIFVLGPERGLEFLRGLDGVEGEITTEDGTVYMTDGFKEYFSDLNSDFRYGQ</sequence>
<feature type="binding site" evidence="11">
    <location>
        <position position="301"/>
    </location>
    <ligand>
        <name>Mg(2+)</name>
        <dbReference type="ChEBI" id="CHEBI:18420"/>
    </ligand>
</feature>
<accession>G9YGX3</accession>
<evidence type="ECO:0000256" key="11">
    <source>
        <dbReference type="PIRSR" id="PIRSR006268-2"/>
    </source>
</evidence>
<evidence type="ECO:0000256" key="4">
    <source>
        <dbReference type="ARBA" id="ARBA00022679"/>
    </source>
</evidence>
<dbReference type="PATRIC" id="fig|861450.3.peg.846"/>
<evidence type="ECO:0000256" key="5">
    <source>
        <dbReference type="ARBA" id="ARBA00022723"/>
    </source>
</evidence>
<comment type="catalytic activity">
    <reaction evidence="9 10">
        <text>L-threonyl-[protein] + FAD = FMN-L-threonyl-[protein] + AMP + H(+)</text>
        <dbReference type="Rhea" id="RHEA:36847"/>
        <dbReference type="Rhea" id="RHEA-COMP:11060"/>
        <dbReference type="Rhea" id="RHEA-COMP:11061"/>
        <dbReference type="ChEBI" id="CHEBI:15378"/>
        <dbReference type="ChEBI" id="CHEBI:30013"/>
        <dbReference type="ChEBI" id="CHEBI:57692"/>
        <dbReference type="ChEBI" id="CHEBI:74257"/>
        <dbReference type="ChEBI" id="CHEBI:456215"/>
        <dbReference type="EC" id="2.7.1.180"/>
    </reaction>
</comment>
<keyword evidence="14" id="KW-1185">Reference proteome</keyword>
<keyword evidence="3 10" id="KW-0285">Flavoprotein</keyword>
<evidence type="ECO:0000256" key="8">
    <source>
        <dbReference type="ARBA" id="ARBA00031306"/>
    </source>
</evidence>
<evidence type="ECO:0000313" key="14">
    <source>
        <dbReference type="Proteomes" id="UP000005481"/>
    </source>
</evidence>
<feature type="binding site" evidence="11">
    <location>
        <position position="297"/>
    </location>
    <ligand>
        <name>Mg(2+)</name>
        <dbReference type="ChEBI" id="CHEBI:18420"/>
    </ligand>
</feature>
<reference evidence="13 14" key="1">
    <citation type="submission" date="2011-08" db="EMBL/GenBank/DDBJ databases">
        <authorList>
            <person name="Weinstock G."/>
            <person name="Sodergren E."/>
            <person name="Clifton S."/>
            <person name="Fulton L."/>
            <person name="Fulton B."/>
            <person name="Courtney L."/>
            <person name="Fronick C."/>
            <person name="Harrison M."/>
            <person name="Strong C."/>
            <person name="Farmer C."/>
            <person name="Delahaunty K."/>
            <person name="Markovic C."/>
            <person name="Hall O."/>
            <person name="Minx P."/>
            <person name="Tomlinson C."/>
            <person name="Mitreva M."/>
            <person name="Hou S."/>
            <person name="Chen J."/>
            <person name="Wollam A."/>
            <person name="Pepin K.H."/>
            <person name="Johnson M."/>
            <person name="Bhonagiri V."/>
            <person name="Zhang X."/>
            <person name="Suruliraj S."/>
            <person name="Warren W."/>
            <person name="Chinwalla A."/>
            <person name="Mardis E.R."/>
            <person name="Wilson R.K."/>
        </authorList>
    </citation>
    <scope>NUCLEOTIDE SEQUENCE [LARGE SCALE GENOMIC DNA]</scope>
    <source>
        <strain evidence="13 14">F0357</strain>
    </source>
</reference>
<evidence type="ECO:0000256" key="1">
    <source>
        <dbReference type="ARBA" id="ARBA00011955"/>
    </source>
</evidence>
<gene>
    <name evidence="13" type="ORF">HMPREF0080_00893</name>
</gene>
<dbReference type="PANTHER" id="PTHR30040">
    <property type="entry name" value="THIAMINE BIOSYNTHESIS LIPOPROTEIN APBE"/>
    <property type="match status" value="1"/>
</dbReference>
<dbReference type="InterPro" id="IPR024932">
    <property type="entry name" value="ApbE"/>
</dbReference>
<keyword evidence="12" id="KW-0732">Signal</keyword>
<evidence type="ECO:0000256" key="6">
    <source>
        <dbReference type="ARBA" id="ARBA00022827"/>
    </source>
</evidence>
<dbReference type="HOGENOM" id="CLU_044403_1_2_9"/>
<protein>
    <recommendedName>
        <fullName evidence="2 10">FAD:protein FMN transferase</fullName>
        <ecNumber evidence="1 10">2.7.1.180</ecNumber>
    </recommendedName>
    <alternativeName>
        <fullName evidence="8 10">Flavin transferase</fullName>
    </alternativeName>
</protein>
<dbReference type="PANTHER" id="PTHR30040:SF2">
    <property type="entry name" value="FAD:PROTEIN FMN TRANSFERASE"/>
    <property type="match status" value="1"/>
</dbReference>
<comment type="caution">
    <text evidence="13">The sequence shown here is derived from an EMBL/GenBank/DDBJ whole genome shotgun (WGS) entry which is preliminary data.</text>
</comment>
<keyword evidence="6 10" id="KW-0274">FAD</keyword>
<dbReference type="AlphaFoldDB" id="G9YGX3"/>
<dbReference type="STRING" id="861450.HMPREF0080_00893"/>
<feature type="chain" id="PRO_5039893201" description="FAD:protein FMN transferase" evidence="12">
    <location>
        <begin position="20"/>
        <end position="353"/>
    </location>
</feature>
<keyword evidence="4 10" id="KW-0808">Transferase</keyword>
<dbReference type="eggNOG" id="COG1477">
    <property type="taxonomic scope" value="Bacteria"/>
</dbReference>
<proteinExistence type="inferred from homology"/>
<dbReference type="GO" id="GO:0046872">
    <property type="term" value="F:metal ion binding"/>
    <property type="evidence" value="ECO:0007669"/>
    <property type="project" value="UniProtKB-UniRule"/>
</dbReference>
<dbReference type="SUPFAM" id="SSF143631">
    <property type="entry name" value="ApbE-like"/>
    <property type="match status" value="1"/>
</dbReference>
<dbReference type="PIRSF" id="PIRSF006268">
    <property type="entry name" value="ApbE"/>
    <property type="match status" value="1"/>
</dbReference>
<evidence type="ECO:0000256" key="7">
    <source>
        <dbReference type="ARBA" id="ARBA00022842"/>
    </source>
</evidence>
<dbReference type="InterPro" id="IPR003374">
    <property type="entry name" value="ApbE-like_sf"/>
</dbReference>
<comment type="similarity">
    <text evidence="10">Belongs to the ApbE family.</text>
</comment>
<organism evidence="13 14">
    <name type="scientific">Anaeroglobus geminatus F0357</name>
    <dbReference type="NCBI Taxonomy" id="861450"/>
    <lineage>
        <taxon>Bacteria</taxon>
        <taxon>Bacillati</taxon>
        <taxon>Bacillota</taxon>
        <taxon>Negativicutes</taxon>
        <taxon>Veillonellales</taxon>
        <taxon>Veillonellaceae</taxon>
        <taxon>Anaeroglobus</taxon>
    </lineage>
</organism>
<evidence type="ECO:0000256" key="12">
    <source>
        <dbReference type="SAM" id="SignalP"/>
    </source>
</evidence>
<name>G9YGX3_9FIRM</name>
<dbReference type="Gene3D" id="3.10.520.10">
    <property type="entry name" value="ApbE-like domains"/>
    <property type="match status" value="1"/>
</dbReference>
<feature type="binding site" evidence="11">
    <location>
        <position position="176"/>
    </location>
    <ligand>
        <name>Mg(2+)</name>
        <dbReference type="ChEBI" id="CHEBI:18420"/>
    </ligand>
</feature>
<comment type="cofactor">
    <cofactor evidence="11">
        <name>Mg(2+)</name>
        <dbReference type="ChEBI" id="CHEBI:18420"/>
    </cofactor>
    <cofactor evidence="11">
        <name>Mn(2+)</name>
        <dbReference type="ChEBI" id="CHEBI:29035"/>
    </cofactor>
    <text evidence="11">Magnesium. Can also use manganese.</text>
</comment>
<evidence type="ECO:0000256" key="9">
    <source>
        <dbReference type="ARBA" id="ARBA00048540"/>
    </source>
</evidence>